<dbReference type="PANTHER" id="PTHR34127:SF3">
    <property type="entry name" value="INITIATION FACTOR 4F SUBUNIT (DUF1350)"/>
    <property type="match status" value="1"/>
</dbReference>
<evidence type="ECO:0000313" key="2">
    <source>
        <dbReference type="Proteomes" id="UP001234989"/>
    </source>
</evidence>
<dbReference type="Proteomes" id="UP001234989">
    <property type="component" value="Chromosome 8"/>
</dbReference>
<reference evidence="1" key="1">
    <citation type="submission" date="2023-08" db="EMBL/GenBank/DDBJ databases">
        <title>A de novo genome assembly of Solanum verrucosum Schlechtendal, a Mexican diploid species geographically isolated from the other diploid A-genome species in potato relatives.</title>
        <authorList>
            <person name="Hosaka K."/>
        </authorList>
    </citation>
    <scope>NUCLEOTIDE SEQUENCE</scope>
    <source>
        <tissue evidence="1">Young leaves</tissue>
    </source>
</reference>
<name>A0AAF0ZMJ5_SOLVR</name>
<proteinExistence type="predicted"/>
<protein>
    <submittedName>
        <fullName evidence="1">Uncharacterized protein</fullName>
    </submittedName>
</protein>
<sequence>MASTSAAYMATTTFTSNILEIKQNPFFPNTFPYLFRPFSPRNLKNPKFFKFPKMILSNDYMGIGSFNSTRINYNTPTTGKFYKRMDSCLVIPPPKGIKPKAIIKFVGGAFIGAVPEVTYRLDKLWFPLKFVELGLKVESFLDFVFWVVLVNSYLLENLAREGYLIICVPYNVTFDHAQVTRQVFDRFHACFDSILASGLPDSGLSAADIVDLPLYSVGHSNGALIQVLVGSYFCEKIPKANVIISYNNRPASEAVPYFEQLGLLVGQMVPVISPAYSMAQSASGDALRVLLDTAGTIIPDYDPETVVSLTKFADQLPSVFGEVCALAQGISEFKPTPSENLECFKSAYNVKRTLLVKFDNDAIDETDRLEETLKPRVESFGGKVEKIALTGNHITPCVQEPKWRVGTVYTPADAIAQVVKTLSINDTKGLCTTIANWFSCLEE</sequence>
<evidence type="ECO:0000313" key="1">
    <source>
        <dbReference type="EMBL" id="WMV43128.1"/>
    </source>
</evidence>
<gene>
    <name evidence="1" type="ORF">MTR67_036513</name>
</gene>
<dbReference type="InterPro" id="IPR010765">
    <property type="entry name" value="DUF1350"/>
</dbReference>
<dbReference type="Pfam" id="PF07082">
    <property type="entry name" value="DUF1350"/>
    <property type="match status" value="1"/>
</dbReference>
<accession>A0AAF0ZMJ5</accession>
<dbReference type="EMBL" id="CP133619">
    <property type="protein sequence ID" value="WMV43128.1"/>
    <property type="molecule type" value="Genomic_DNA"/>
</dbReference>
<dbReference type="AlphaFoldDB" id="A0AAF0ZMJ5"/>
<organism evidence="1 2">
    <name type="scientific">Solanum verrucosum</name>
    <dbReference type="NCBI Taxonomy" id="315347"/>
    <lineage>
        <taxon>Eukaryota</taxon>
        <taxon>Viridiplantae</taxon>
        <taxon>Streptophyta</taxon>
        <taxon>Embryophyta</taxon>
        <taxon>Tracheophyta</taxon>
        <taxon>Spermatophyta</taxon>
        <taxon>Magnoliopsida</taxon>
        <taxon>eudicotyledons</taxon>
        <taxon>Gunneridae</taxon>
        <taxon>Pentapetalae</taxon>
        <taxon>asterids</taxon>
        <taxon>lamiids</taxon>
        <taxon>Solanales</taxon>
        <taxon>Solanaceae</taxon>
        <taxon>Solanoideae</taxon>
        <taxon>Solaneae</taxon>
        <taxon>Solanum</taxon>
    </lineage>
</organism>
<dbReference type="PANTHER" id="PTHR34127">
    <property type="entry name" value="OS04G0405600 PROTEIN"/>
    <property type="match status" value="1"/>
</dbReference>
<keyword evidence="2" id="KW-1185">Reference proteome</keyword>